<evidence type="ECO:0000313" key="13">
    <source>
        <dbReference type="Proteomes" id="UP000198929"/>
    </source>
</evidence>
<dbReference type="SUPFAM" id="SSF54211">
    <property type="entry name" value="Ribosomal protein S5 domain 2-like"/>
    <property type="match status" value="1"/>
</dbReference>
<dbReference type="Pfam" id="PF08544">
    <property type="entry name" value="GHMP_kinases_C"/>
    <property type="match status" value="1"/>
</dbReference>
<gene>
    <name evidence="9" type="primary">ispE</name>
    <name evidence="12" type="ORF">SAMN05661109_01547</name>
</gene>
<dbReference type="EMBL" id="FOGQ01000006">
    <property type="protein sequence ID" value="SES00402.1"/>
    <property type="molecule type" value="Genomic_DNA"/>
</dbReference>
<dbReference type="Proteomes" id="UP000198929">
    <property type="component" value="Unassembled WGS sequence"/>
</dbReference>
<comment type="caution">
    <text evidence="9">Lacks conserved residue(s) required for the propagation of feature annotation.</text>
</comment>
<feature type="active site" evidence="9">
    <location>
        <position position="20"/>
    </location>
</feature>
<dbReference type="NCBIfam" id="TIGR00154">
    <property type="entry name" value="ispE"/>
    <property type="match status" value="1"/>
</dbReference>
<dbReference type="InterPro" id="IPR006204">
    <property type="entry name" value="GHMP_kinase_N_dom"/>
</dbReference>
<evidence type="ECO:0000259" key="10">
    <source>
        <dbReference type="Pfam" id="PF00288"/>
    </source>
</evidence>
<organism evidence="12 13">
    <name type="scientific">Corynebacterium cystitidis DSM 20524</name>
    <dbReference type="NCBI Taxonomy" id="1121357"/>
    <lineage>
        <taxon>Bacteria</taxon>
        <taxon>Bacillati</taxon>
        <taxon>Actinomycetota</taxon>
        <taxon>Actinomycetes</taxon>
        <taxon>Mycobacteriales</taxon>
        <taxon>Corynebacteriaceae</taxon>
        <taxon>Corynebacterium</taxon>
    </lineage>
</organism>
<evidence type="ECO:0000256" key="4">
    <source>
        <dbReference type="ARBA" id="ARBA00022679"/>
    </source>
</evidence>
<accession>A0A1H9TTV0</accession>
<dbReference type="GO" id="GO:0050515">
    <property type="term" value="F:4-(cytidine 5'-diphospho)-2-C-methyl-D-erythritol kinase activity"/>
    <property type="evidence" value="ECO:0007669"/>
    <property type="project" value="UniProtKB-UniRule"/>
</dbReference>
<evidence type="ECO:0000256" key="5">
    <source>
        <dbReference type="ARBA" id="ARBA00022741"/>
    </source>
</evidence>
<reference evidence="13" key="1">
    <citation type="submission" date="2016-10" db="EMBL/GenBank/DDBJ databases">
        <authorList>
            <person name="Varghese N."/>
            <person name="Submissions S."/>
        </authorList>
    </citation>
    <scope>NUCLEOTIDE SEQUENCE [LARGE SCALE GENOMIC DNA]</scope>
    <source>
        <strain evidence="13">DSM 20524</strain>
    </source>
</reference>
<dbReference type="UniPathway" id="UPA00056">
    <property type="reaction ID" value="UER00094"/>
</dbReference>
<dbReference type="GO" id="GO:0016114">
    <property type="term" value="P:terpenoid biosynthetic process"/>
    <property type="evidence" value="ECO:0007669"/>
    <property type="project" value="UniProtKB-UniRule"/>
</dbReference>
<dbReference type="InterPro" id="IPR036554">
    <property type="entry name" value="GHMP_kinase_C_sf"/>
</dbReference>
<comment type="function">
    <text evidence="9">Catalyzes the phosphorylation of the position 2 hydroxy group of 4-diphosphocytidyl-2C-methyl-D-erythritol.</text>
</comment>
<dbReference type="STRING" id="1121357.SAMN05661109_01547"/>
<keyword evidence="5 9" id="KW-0547">Nucleotide-binding</keyword>
<dbReference type="InterPro" id="IPR014721">
    <property type="entry name" value="Ribsml_uS5_D2-typ_fold_subgr"/>
</dbReference>
<feature type="domain" description="GHMP kinase C-terminal" evidence="11">
    <location>
        <begin position="241"/>
        <end position="310"/>
    </location>
</feature>
<dbReference type="GO" id="GO:0019288">
    <property type="term" value="P:isopentenyl diphosphate biosynthetic process, methylerythritol 4-phosphate pathway"/>
    <property type="evidence" value="ECO:0007669"/>
    <property type="project" value="UniProtKB-UniRule"/>
</dbReference>
<keyword evidence="13" id="KW-1185">Reference proteome</keyword>
<evidence type="ECO:0000259" key="11">
    <source>
        <dbReference type="Pfam" id="PF08544"/>
    </source>
</evidence>
<comment type="similarity">
    <text evidence="1 9">Belongs to the GHMP kinase family. IspE subfamily.</text>
</comment>
<dbReference type="InterPro" id="IPR004424">
    <property type="entry name" value="IspE"/>
</dbReference>
<keyword evidence="4 9" id="KW-0808">Transferase</keyword>
<evidence type="ECO:0000313" key="12">
    <source>
        <dbReference type="EMBL" id="SES00402.1"/>
    </source>
</evidence>
<evidence type="ECO:0000256" key="7">
    <source>
        <dbReference type="ARBA" id="ARBA00022840"/>
    </source>
</evidence>
<keyword evidence="6 9" id="KW-0418">Kinase</keyword>
<dbReference type="EC" id="2.7.1.148" evidence="2 9"/>
<proteinExistence type="inferred from homology"/>
<evidence type="ECO:0000256" key="6">
    <source>
        <dbReference type="ARBA" id="ARBA00022777"/>
    </source>
</evidence>
<dbReference type="Gene3D" id="3.30.230.10">
    <property type="match status" value="1"/>
</dbReference>
<evidence type="ECO:0000256" key="8">
    <source>
        <dbReference type="ARBA" id="ARBA00032554"/>
    </source>
</evidence>
<evidence type="ECO:0000256" key="2">
    <source>
        <dbReference type="ARBA" id="ARBA00012052"/>
    </source>
</evidence>
<dbReference type="Pfam" id="PF00288">
    <property type="entry name" value="GHMP_kinases_N"/>
    <property type="match status" value="1"/>
</dbReference>
<comment type="catalytic activity">
    <reaction evidence="9">
        <text>4-CDP-2-C-methyl-D-erythritol + ATP = 4-CDP-2-C-methyl-D-erythritol 2-phosphate + ADP + H(+)</text>
        <dbReference type="Rhea" id="RHEA:18437"/>
        <dbReference type="ChEBI" id="CHEBI:15378"/>
        <dbReference type="ChEBI" id="CHEBI:30616"/>
        <dbReference type="ChEBI" id="CHEBI:57823"/>
        <dbReference type="ChEBI" id="CHEBI:57919"/>
        <dbReference type="ChEBI" id="CHEBI:456216"/>
        <dbReference type="EC" id="2.7.1.148"/>
    </reaction>
</comment>
<sequence length="340" mass="36100">MSAGNILAIPMAFTARAYGKVNLHLGVGQARDDGYHDLTTVFQAVNRPETVTVHVSPSFEQADPAQVIESMHTVFNVNEPGENIDGPSNLAWKAVQAVVDKHQAIFGEHQPSLPKVRITVDKTVFVAGGMAGGSADAAAALVAANEYLDVHGVRGLEEDTLYEIAAHLGADVPFCLMGGTALGTGRGDALAPMMVRGTYWWAFLSQREGLSTGAVFERLDDMRHNDVTLVPRLSTEDIGHALISGDPRDVAKALHNDLQPAALAMHPNLRRTMKHVKELDVLAALVSGSGPTLAVLCDSEEQAQRVVDTLAYADDAPAYEGFVAHSPSGGAHVITWDAGA</sequence>
<protein>
    <recommendedName>
        <fullName evidence="3 9">4-diphosphocytidyl-2-C-methyl-D-erythritol kinase</fullName>
        <shortName evidence="9">CMK</shortName>
        <ecNumber evidence="2 9">2.7.1.148</ecNumber>
    </recommendedName>
    <alternativeName>
        <fullName evidence="8 9">4-(cytidine-5'-diphospho)-2-C-methyl-D-erythritol kinase</fullName>
    </alternativeName>
</protein>
<evidence type="ECO:0000256" key="9">
    <source>
        <dbReference type="HAMAP-Rule" id="MF_00061"/>
    </source>
</evidence>
<feature type="domain" description="GHMP kinase N-terminal" evidence="10">
    <location>
        <begin position="89"/>
        <end position="179"/>
    </location>
</feature>
<dbReference type="GO" id="GO:0005524">
    <property type="term" value="F:ATP binding"/>
    <property type="evidence" value="ECO:0007669"/>
    <property type="project" value="UniProtKB-UniRule"/>
</dbReference>
<dbReference type="NCBIfam" id="NF002870">
    <property type="entry name" value="PRK03188.1"/>
    <property type="match status" value="1"/>
</dbReference>
<keyword evidence="7 9" id="KW-0067">ATP-binding</keyword>
<keyword evidence="9" id="KW-0414">Isoprene biosynthesis</keyword>
<comment type="pathway">
    <text evidence="9">Isoprenoid biosynthesis; isopentenyl diphosphate biosynthesis via DXP pathway; isopentenyl diphosphate from 1-deoxy-D-xylulose 5-phosphate: step 3/6.</text>
</comment>
<evidence type="ECO:0000256" key="3">
    <source>
        <dbReference type="ARBA" id="ARBA00017473"/>
    </source>
</evidence>
<dbReference type="Gene3D" id="3.30.70.890">
    <property type="entry name" value="GHMP kinase, C-terminal domain"/>
    <property type="match status" value="1"/>
</dbReference>
<dbReference type="PIRSF" id="PIRSF010376">
    <property type="entry name" value="IspE"/>
    <property type="match status" value="1"/>
</dbReference>
<dbReference type="InterPro" id="IPR013750">
    <property type="entry name" value="GHMP_kinase_C_dom"/>
</dbReference>
<feature type="active site" evidence="9">
    <location>
        <position position="171"/>
    </location>
</feature>
<dbReference type="HAMAP" id="MF_00061">
    <property type="entry name" value="IspE"/>
    <property type="match status" value="1"/>
</dbReference>
<dbReference type="RefSeq" id="WP_092258601.1">
    <property type="nucleotide sequence ID" value="NZ_CP047199.1"/>
</dbReference>
<dbReference type="InterPro" id="IPR020568">
    <property type="entry name" value="Ribosomal_Su5_D2-typ_SF"/>
</dbReference>
<dbReference type="SUPFAM" id="SSF55060">
    <property type="entry name" value="GHMP Kinase, C-terminal domain"/>
    <property type="match status" value="1"/>
</dbReference>
<name>A0A1H9TTV0_9CORY</name>
<dbReference type="PANTHER" id="PTHR43527">
    <property type="entry name" value="4-DIPHOSPHOCYTIDYL-2-C-METHYL-D-ERYTHRITOL KINASE, CHLOROPLASTIC"/>
    <property type="match status" value="1"/>
</dbReference>
<dbReference type="AlphaFoldDB" id="A0A1H9TTV0"/>
<evidence type="ECO:0000256" key="1">
    <source>
        <dbReference type="ARBA" id="ARBA00009684"/>
    </source>
</evidence>
<dbReference type="PANTHER" id="PTHR43527:SF2">
    <property type="entry name" value="4-DIPHOSPHOCYTIDYL-2-C-METHYL-D-ERYTHRITOL KINASE, CHLOROPLASTIC"/>
    <property type="match status" value="1"/>
</dbReference>